<comment type="caution">
    <text evidence="1">The sequence shown here is derived from an EMBL/GenBank/DDBJ whole genome shotgun (WGS) entry which is preliminary data.</text>
</comment>
<gene>
    <name evidence="1" type="ORF">Pint_36641</name>
</gene>
<proteinExistence type="predicted"/>
<name>A0ACC0Y1Z9_9ROSI</name>
<dbReference type="EMBL" id="CM047744">
    <property type="protein sequence ID" value="KAJ0027617.1"/>
    <property type="molecule type" value="Genomic_DNA"/>
</dbReference>
<accession>A0ACC0Y1Z9</accession>
<dbReference type="Proteomes" id="UP001163603">
    <property type="component" value="Chromosome 9"/>
</dbReference>
<protein>
    <submittedName>
        <fullName evidence="1">Uncharacterized protein</fullName>
    </submittedName>
</protein>
<reference evidence="2" key="1">
    <citation type="journal article" date="2023" name="G3 (Bethesda)">
        <title>Genome assembly and association tests identify interacting loci associated with vigor, precocity, and sex in interspecific pistachio rootstocks.</title>
        <authorList>
            <person name="Palmer W."/>
            <person name="Jacygrad E."/>
            <person name="Sagayaradj S."/>
            <person name="Cavanaugh K."/>
            <person name="Han R."/>
            <person name="Bertier L."/>
            <person name="Beede B."/>
            <person name="Kafkas S."/>
            <person name="Golino D."/>
            <person name="Preece J."/>
            <person name="Michelmore R."/>
        </authorList>
    </citation>
    <scope>NUCLEOTIDE SEQUENCE [LARGE SCALE GENOMIC DNA]</scope>
</reference>
<evidence type="ECO:0000313" key="2">
    <source>
        <dbReference type="Proteomes" id="UP001163603"/>
    </source>
</evidence>
<sequence length="481" mass="54246">MNNRAELVFIPAPGVGHLGCTVELAKLLLHRHQRISITVLVMKLPSDSKVNTYLNSLSSGDRISFLHLPNDDLQGFNPKKFFPSFIECHKLVKEAVSKLVHSESASHDSPRLAGFVLDLFYTSMIDVADEYGVPSYIFFTSSAGYLGLMLHAQALYDEALYDEQNRQITELKDSDSELEVPSLINPFPTRVLPSPYREKDWSMILFELTRRFRRVKGIVVNSFIELESYAINSFSNGETNIPPVYPVGPILNLNGDSIDLGSEIMEWLDDQPPLSVVLLCFGSMGSFDEDQVKEIAYALEHSGYRFLWSLRQPQSKSQFDAPSDYANLTDVLPEGFLDRIVGVGKVIGWAPQVSILAHEAIGGFVSHCGWNSTLESIWFEVPMATWPMYAEQQFNAFEMVIELGLAVEIKMDYRKEFSGENQMIVKSREIEKGIKKLMEDDNEIRKRVKEMSEKSRKTILEGGSSFTSLGCFIDDVMSNLS</sequence>
<evidence type="ECO:0000313" key="1">
    <source>
        <dbReference type="EMBL" id="KAJ0027617.1"/>
    </source>
</evidence>
<organism evidence="1 2">
    <name type="scientific">Pistacia integerrima</name>
    <dbReference type="NCBI Taxonomy" id="434235"/>
    <lineage>
        <taxon>Eukaryota</taxon>
        <taxon>Viridiplantae</taxon>
        <taxon>Streptophyta</taxon>
        <taxon>Embryophyta</taxon>
        <taxon>Tracheophyta</taxon>
        <taxon>Spermatophyta</taxon>
        <taxon>Magnoliopsida</taxon>
        <taxon>eudicotyledons</taxon>
        <taxon>Gunneridae</taxon>
        <taxon>Pentapetalae</taxon>
        <taxon>rosids</taxon>
        <taxon>malvids</taxon>
        <taxon>Sapindales</taxon>
        <taxon>Anacardiaceae</taxon>
        <taxon>Pistacia</taxon>
    </lineage>
</organism>
<keyword evidence="2" id="KW-1185">Reference proteome</keyword>